<dbReference type="Proteomes" id="UP000235392">
    <property type="component" value="Unassembled WGS sequence"/>
</dbReference>
<evidence type="ECO:0000313" key="3">
    <source>
        <dbReference type="EMBL" id="PLW45655.1"/>
    </source>
</evidence>
<feature type="chain" id="PRO_5014563207" description="Plastocyanin-like domain-containing protein" evidence="1">
    <location>
        <begin position="26"/>
        <end position="181"/>
    </location>
</feature>
<evidence type="ECO:0000256" key="1">
    <source>
        <dbReference type="SAM" id="SignalP"/>
    </source>
</evidence>
<protein>
    <recommendedName>
        <fullName evidence="5">Plastocyanin-like domain-containing protein</fullName>
    </recommendedName>
</protein>
<evidence type="ECO:0008006" key="5">
    <source>
        <dbReference type="Google" id="ProtNLM"/>
    </source>
</evidence>
<dbReference type="EMBL" id="PGCI01000815">
    <property type="protein sequence ID" value="PLW14735.1"/>
    <property type="molecule type" value="Genomic_DNA"/>
</dbReference>
<accession>A0A2N5SNB7</accession>
<evidence type="ECO:0000313" key="2">
    <source>
        <dbReference type="EMBL" id="PLW14735.1"/>
    </source>
</evidence>
<evidence type="ECO:0000313" key="4">
    <source>
        <dbReference type="Proteomes" id="UP000235392"/>
    </source>
</evidence>
<reference evidence="2 4" key="1">
    <citation type="submission" date="2017-11" db="EMBL/GenBank/DDBJ databases">
        <title>De novo assembly and phasing of dikaryotic genomes from two isolates of Puccinia coronata f. sp. avenae, the causal agent of oat crown rust.</title>
        <authorList>
            <person name="Miller M.E."/>
            <person name="Zhang Y."/>
            <person name="Omidvar V."/>
            <person name="Sperschneider J."/>
            <person name="Schwessinger B."/>
            <person name="Raley C."/>
            <person name="Palmer J.M."/>
            <person name="Garnica D."/>
            <person name="Upadhyaya N."/>
            <person name="Rathjen J."/>
            <person name="Taylor J.M."/>
            <person name="Park R.F."/>
            <person name="Dodds P.N."/>
            <person name="Hirsch C.D."/>
            <person name="Kianian S.F."/>
            <person name="Figueroa M."/>
        </authorList>
    </citation>
    <scope>NUCLEOTIDE SEQUENCE [LARGE SCALE GENOMIC DNA]</scope>
    <source>
        <strain evidence="2">12SD80</strain>
    </source>
</reference>
<organism evidence="2 4">
    <name type="scientific">Puccinia coronata f. sp. avenae</name>
    <dbReference type="NCBI Taxonomy" id="200324"/>
    <lineage>
        <taxon>Eukaryota</taxon>
        <taxon>Fungi</taxon>
        <taxon>Dikarya</taxon>
        <taxon>Basidiomycota</taxon>
        <taxon>Pucciniomycotina</taxon>
        <taxon>Pucciniomycetes</taxon>
        <taxon>Pucciniales</taxon>
        <taxon>Pucciniaceae</taxon>
        <taxon>Puccinia</taxon>
    </lineage>
</organism>
<feature type="signal peptide" evidence="1">
    <location>
        <begin position="1"/>
        <end position="25"/>
    </location>
</feature>
<proteinExistence type="predicted"/>
<gene>
    <name evidence="3" type="ORF">PCASD_07086</name>
    <name evidence="2" type="ORF">PCASD_18772</name>
</gene>
<comment type="caution">
    <text evidence="2">The sequence shown here is derived from an EMBL/GenBank/DDBJ whole genome shotgun (WGS) entry which is preliminary data.</text>
</comment>
<dbReference type="AlphaFoldDB" id="A0A2N5SNB7"/>
<keyword evidence="1" id="KW-0732">Signal</keyword>
<dbReference type="EMBL" id="PGCI01000046">
    <property type="protein sequence ID" value="PLW45655.1"/>
    <property type="molecule type" value="Genomic_DNA"/>
</dbReference>
<sequence length="181" mass="20283">MNLSAFSFGLVWFSTLVSHSFSTLGGPDDIRFPHYSVLERTVDDWLEPGGRTCDRQIAMLNDPNPMSIGAPAVHHDGIAYNRRTAQGGFTSTFQWQPHRPQDPNHVAVIQNTSRVRGSTFSFVLRDAITGHYLMGPEVYAGQSVRMQVPQERATAIQWHIGQFRQMPPDPEPRSPSPPGVW</sequence>
<name>A0A2N5SNB7_9BASI</name>